<dbReference type="AlphaFoldDB" id="A0A6G1J3T0"/>
<proteinExistence type="predicted"/>
<accession>A0A6G1J3T0</accession>
<dbReference type="OrthoDB" id="2394218at2759"/>
<sequence length="700" mass="77374">MEGQKPHMVIGVDLGMTCTGVAYANLSIGSSQTRWVQKWPGRFQANENKVPTVVVYPSTSTTPSSWGFLSETVAETTSEDKDYKEWFKTCLDPDRLRQKQLQDPEGAPGSIEEVEKWYEDYLRKMYEYLSFKLGSELSGTTWEAARLEFIFSVPTTWAPLPTVENFKRIVSASGFGSHPTHTVSIGLTEAEAAAVHVSTEAPGIFRENEILLVCDAGGGTTDLSVLMVTGTVNQAINLQQLDVVFGETIGSAAIDYEFEKLVSARLALAHGTVPIPIDPADAAWEMMKSRDFQAVKCELGSPDDTPLFSIAIPRVPQTYNNSDPDVRIRNGEMTFQREDLQLLFDTQIRKLFTLIDSQLESLYQKYPAAQVAHLVLSGGLGNSAYVQARLRGHYATTNIPNAHSISVRIAPDPQLAVCKGLVSDRVRKLLTSQSVLGWRCCRSSYGTMCKILYDKKNPEHHGKQLMKDPLNGKMYIMQAIAWFVRKGEPVSVDKPIVHTFIKKVTPGDPRRTFPTSVVECSLEAAYLPDQMSPDTRMLCEISSDLSAASEKRFTEKNKYFWSLGKHYFKVEYQVRVLIGPADIRFELWFDNQKLSRDQSIKVEWTPASSTPPGPPVDLATYNRVELPNSHPTHMSGGLTGMNGGTGVTGGRHGHVPANGLERSGTAVIDRSGNGEDKKKIRGLKTAGGLLGRARGGKWSV</sequence>
<organism evidence="1 2">
    <name type="scientific">Lentithecium fluviatile CBS 122367</name>
    <dbReference type="NCBI Taxonomy" id="1168545"/>
    <lineage>
        <taxon>Eukaryota</taxon>
        <taxon>Fungi</taxon>
        <taxon>Dikarya</taxon>
        <taxon>Ascomycota</taxon>
        <taxon>Pezizomycotina</taxon>
        <taxon>Dothideomycetes</taxon>
        <taxon>Pleosporomycetidae</taxon>
        <taxon>Pleosporales</taxon>
        <taxon>Massarineae</taxon>
        <taxon>Lentitheciaceae</taxon>
        <taxon>Lentithecium</taxon>
    </lineage>
</organism>
<keyword evidence="2" id="KW-1185">Reference proteome</keyword>
<gene>
    <name evidence="1" type="ORF">K458DRAFT_417161</name>
</gene>
<dbReference type="PANTHER" id="PTHR42749:SF1">
    <property type="entry name" value="CELL SHAPE-DETERMINING PROTEIN MREB"/>
    <property type="match status" value="1"/>
</dbReference>
<protein>
    <recommendedName>
        <fullName evidence="3">Actin-like ATPase domain-containing protein</fullName>
    </recommendedName>
</protein>
<evidence type="ECO:0000313" key="1">
    <source>
        <dbReference type="EMBL" id="KAF2685068.1"/>
    </source>
</evidence>
<dbReference type="Proteomes" id="UP000799291">
    <property type="component" value="Unassembled WGS sequence"/>
</dbReference>
<evidence type="ECO:0000313" key="2">
    <source>
        <dbReference type="Proteomes" id="UP000799291"/>
    </source>
</evidence>
<dbReference type="SUPFAM" id="SSF53067">
    <property type="entry name" value="Actin-like ATPase domain"/>
    <property type="match status" value="2"/>
</dbReference>
<dbReference type="Gene3D" id="3.30.420.40">
    <property type="match status" value="2"/>
</dbReference>
<dbReference type="Gene3D" id="3.90.640.10">
    <property type="entry name" value="Actin, Chain A, domain 4"/>
    <property type="match status" value="1"/>
</dbReference>
<dbReference type="InterPro" id="IPR043129">
    <property type="entry name" value="ATPase_NBD"/>
</dbReference>
<dbReference type="PANTHER" id="PTHR42749">
    <property type="entry name" value="CELL SHAPE-DETERMINING PROTEIN MREB"/>
    <property type="match status" value="1"/>
</dbReference>
<evidence type="ECO:0008006" key="3">
    <source>
        <dbReference type="Google" id="ProtNLM"/>
    </source>
</evidence>
<reference evidence="1" key="1">
    <citation type="journal article" date="2020" name="Stud. Mycol.">
        <title>101 Dothideomycetes genomes: a test case for predicting lifestyles and emergence of pathogens.</title>
        <authorList>
            <person name="Haridas S."/>
            <person name="Albert R."/>
            <person name="Binder M."/>
            <person name="Bloem J."/>
            <person name="Labutti K."/>
            <person name="Salamov A."/>
            <person name="Andreopoulos B."/>
            <person name="Baker S."/>
            <person name="Barry K."/>
            <person name="Bills G."/>
            <person name="Bluhm B."/>
            <person name="Cannon C."/>
            <person name="Castanera R."/>
            <person name="Culley D."/>
            <person name="Daum C."/>
            <person name="Ezra D."/>
            <person name="Gonzalez J."/>
            <person name="Henrissat B."/>
            <person name="Kuo A."/>
            <person name="Liang C."/>
            <person name="Lipzen A."/>
            <person name="Lutzoni F."/>
            <person name="Magnuson J."/>
            <person name="Mondo S."/>
            <person name="Nolan M."/>
            <person name="Ohm R."/>
            <person name="Pangilinan J."/>
            <person name="Park H.-J."/>
            <person name="Ramirez L."/>
            <person name="Alfaro M."/>
            <person name="Sun H."/>
            <person name="Tritt A."/>
            <person name="Yoshinaga Y."/>
            <person name="Zwiers L.-H."/>
            <person name="Turgeon B."/>
            <person name="Goodwin S."/>
            <person name="Spatafora J."/>
            <person name="Crous P."/>
            <person name="Grigoriev I."/>
        </authorList>
    </citation>
    <scope>NUCLEOTIDE SEQUENCE</scope>
    <source>
        <strain evidence="1">CBS 122367</strain>
    </source>
</reference>
<dbReference type="CDD" id="cd10170">
    <property type="entry name" value="ASKHA_NBD_HSP70"/>
    <property type="match status" value="1"/>
</dbReference>
<name>A0A6G1J3T0_9PLEO</name>
<dbReference type="EMBL" id="MU005579">
    <property type="protein sequence ID" value="KAF2685068.1"/>
    <property type="molecule type" value="Genomic_DNA"/>
</dbReference>